<dbReference type="InterPro" id="IPR006047">
    <property type="entry name" value="GH13_cat_dom"/>
</dbReference>
<accession>A0A1S1YT28</accession>
<dbReference type="CDD" id="cd02860">
    <property type="entry name" value="E_set_Pullulanase"/>
    <property type="match status" value="1"/>
</dbReference>
<dbReference type="InterPro" id="IPR017853">
    <property type="entry name" value="GH"/>
</dbReference>
<keyword evidence="2" id="KW-0732">Signal</keyword>
<dbReference type="SUPFAM" id="SSF81296">
    <property type="entry name" value="E set domains"/>
    <property type="match status" value="1"/>
</dbReference>
<dbReference type="GO" id="GO:0005975">
    <property type="term" value="P:carbohydrate metabolic process"/>
    <property type="evidence" value="ECO:0007669"/>
    <property type="project" value="InterPro"/>
</dbReference>
<feature type="signal peptide" evidence="2">
    <location>
        <begin position="1"/>
        <end position="21"/>
    </location>
</feature>
<evidence type="ECO:0000313" key="4">
    <source>
        <dbReference type="EMBL" id="OHX64168.1"/>
    </source>
</evidence>
<dbReference type="OrthoDB" id="9805159at2"/>
<dbReference type="Proteomes" id="UP000179797">
    <property type="component" value="Unassembled WGS sequence"/>
</dbReference>
<proteinExistence type="inferred from homology"/>
<reference evidence="4 5" key="1">
    <citation type="journal article" date="2012" name="Int. J. Syst. Evol. Microbiol.">
        <title>Flammeovirga pacifica sp. nov., isolated from deep-sea sediment.</title>
        <authorList>
            <person name="Xu H."/>
            <person name="Fu Y."/>
            <person name="Yang N."/>
            <person name="Ding Z."/>
            <person name="Lai Q."/>
            <person name="Zeng R."/>
        </authorList>
    </citation>
    <scope>NUCLEOTIDE SEQUENCE [LARGE SCALE GENOMIC DNA]</scope>
    <source>
        <strain evidence="5">DSM 24597 / LMG 26175 / WPAGA1</strain>
    </source>
</reference>
<comment type="caution">
    <text evidence="4">The sequence shown here is derived from an EMBL/GenBank/DDBJ whole genome shotgun (WGS) entry which is preliminary data.</text>
</comment>
<dbReference type="SUPFAM" id="SSF51445">
    <property type="entry name" value="(Trans)glycosidases"/>
    <property type="match status" value="1"/>
</dbReference>
<dbReference type="Pfam" id="PF02922">
    <property type="entry name" value="CBM_48"/>
    <property type="match status" value="1"/>
</dbReference>
<dbReference type="InterPro" id="IPR014756">
    <property type="entry name" value="Ig_E-set"/>
</dbReference>
<evidence type="ECO:0000256" key="1">
    <source>
        <dbReference type="ARBA" id="ARBA00008061"/>
    </source>
</evidence>
<evidence type="ECO:0000256" key="2">
    <source>
        <dbReference type="SAM" id="SignalP"/>
    </source>
</evidence>
<dbReference type="PANTHER" id="PTHR43002">
    <property type="entry name" value="GLYCOGEN DEBRANCHING ENZYME"/>
    <property type="match status" value="1"/>
</dbReference>
<name>A0A1S1YT28_FLAPC</name>
<dbReference type="SMART" id="SM00642">
    <property type="entry name" value="Aamy"/>
    <property type="match status" value="1"/>
</dbReference>
<dbReference type="STRING" id="915059.NH26_21425"/>
<dbReference type="EMBL" id="JRYR02000002">
    <property type="protein sequence ID" value="OHX64168.1"/>
    <property type="molecule type" value="Genomic_DNA"/>
</dbReference>
<keyword evidence="5" id="KW-1185">Reference proteome</keyword>
<gene>
    <name evidence="4" type="ORF">NH26_21425</name>
</gene>
<dbReference type="Pfam" id="PF00128">
    <property type="entry name" value="Alpha-amylase"/>
    <property type="match status" value="1"/>
</dbReference>
<organism evidence="4 5">
    <name type="scientific">Flammeovirga pacifica</name>
    <dbReference type="NCBI Taxonomy" id="915059"/>
    <lineage>
        <taxon>Bacteria</taxon>
        <taxon>Pseudomonadati</taxon>
        <taxon>Bacteroidota</taxon>
        <taxon>Cytophagia</taxon>
        <taxon>Cytophagales</taxon>
        <taxon>Flammeovirgaceae</taxon>
        <taxon>Flammeovirga</taxon>
    </lineage>
</organism>
<feature type="chain" id="PRO_5010207716" evidence="2">
    <location>
        <begin position="22"/>
        <end position="892"/>
    </location>
</feature>
<dbReference type="InterPro" id="IPR013783">
    <property type="entry name" value="Ig-like_fold"/>
</dbReference>
<evidence type="ECO:0000313" key="5">
    <source>
        <dbReference type="Proteomes" id="UP000179797"/>
    </source>
</evidence>
<dbReference type="Gene3D" id="3.20.20.80">
    <property type="entry name" value="Glycosidases"/>
    <property type="match status" value="1"/>
</dbReference>
<feature type="domain" description="Glycosyl hydrolase family 13 catalytic" evidence="3">
    <location>
        <begin position="350"/>
        <end position="786"/>
    </location>
</feature>
<comment type="similarity">
    <text evidence="1">Belongs to the glycosyl hydrolase 13 family.</text>
</comment>
<evidence type="ECO:0000259" key="3">
    <source>
        <dbReference type="SMART" id="SM00642"/>
    </source>
</evidence>
<dbReference type="Gene3D" id="2.60.40.10">
    <property type="entry name" value="Immunoglobulins"/>
    <property type="match status" value="2"/>
</dbReference>
<protein>
    <submittedName>
        <fullName evidence="4">Pullulanase</fullName>
    </submittedName>
</protein>
<dbReference type="GO" id="GO:0004553">
    <property type="term" value="F:hydrolase activity, hydrolyzing O-glycosyl compounds"/>
    <property type="evidence" value="ECO:0007669"/>
    <property type="project" value="InterPro"/>
</dbReference>
<dbReference type="AlphaFoldDB" id="A0A1S1YT28"/>
<dbReference type="RefSeq" id="WP_044226380.1">
    <property type="nucleotide sequence ID" value="NZ_JRYR02000002.1"/>
</dbReference>
<sequence>MKSLKKILFILLTFCSFQIHAQSFTGEQVNQGYAIFGNQVSFIFDELIYDKQPSRVVVTGAFRGWDDDLDTQEWDLKKTGQQWILTLDNSDYKVIGPTMEFKFRINDGEWLGPSPVSKNEKGGNLVFMMDAVLPGLKAELKNENLIWATIIGDRPLDPSKYLITNAQGDTIKVKGVLPNEATTTLIVPAEPLNKKRVYYLHMPDQELTAFCSFDGWFRETYSTKELGANIDNGKTTVRLFAPRATGVKLYLYNGKDDKKAEEVVEMKVDNDGVWEAFFDEDLHGTWYDFTIHGYDDPGNLFYETTKAHVSDPYTRVSDDTWGKCRMWRRTTPATPLKGGIPAMEDVISYEVHVQDFTDRLPVDASIKGRLAAMHKTGLKNSKGQKIGFDYLVDLGVNVIHLMPIQEYLHYPTDDWKASFENDEYMKSQGVSEENYQWGYRTTHAMAVETRYRTVGKEAGEERNEFRDLVQAFHDKDIAVIIDIVPNHTAENMDGNNWIFNFNGIDKQYYYRTKDLEHIGDYGNEVKTENRPMTQRWLIDQCQYYIKEFGIDGFRIDLAGQVDEQTLIVLKETIGLDKIVYGEPWIGSNDPEFEGNPSWDWYKEDSPITFFQDDSRTAFKGPVFKLTDPKTDRGWAGGKSSDRAAVMKGLENSNKEDKTPTSGITYLDIHDNFALSDQYGGEKFDGRTSVDQDNYKIAVTLMYTSLGPIVTNGGSEIMRSKADAPLKEVFKTTNKGYKVYMHGYRDTYNHRTANQYAWETVGQEPQSGNTNDYKNMLAFWRGMNELRLSEIGKVFRLGTEVPEGYYQFITPKNENQLGYIVDNKVFVLLNVDEKSNKFDNIELPEGNWKLVANNNAVNIQKGVKDADKKLSKLKGGKQNIEMPATSLKIWVKQ</sequence>
<dbReference type="InterPro" id="IPR004193">
    <property type="entry name" value="Glyco_hydro_13_N"/>
</dbReference>